<dbReference type="Pfam" id="PF02572">
    <property type="entry name" value="CobA_CobO_BtuR"/>
    <property type="match status" value="1"/>
</dbReference>
<protein>
    <recommendedName>
        <fullName evidence="3">Cob(I)yrinic acid a,c-diamide adenosyltransferase</fullName>
    </recommendedName>
</protein>
<dbReference type="InterPro" id="IPR027417">
    <property type="entry name" value="P-loop_NTPase"/>
</dbReference>
<dbReference type="PIRSF" id="PIRSF015617">
    <property type="entry name" value="Adensltrnsf_CobA"/>
    <property type="match status" value="1"/>
</dbReference>
<proteinExistence type="predicted"/>
<accession>A0A1F5E347</accession>
<name>A0A1F5E347_9BACT</name>
<dbReference type="GO" id="GO:0005524">
    <property type="term" value="F:ATP binding"/>
    <property type="evidence" value="ECO:0007669"/>
    <property type="project" value="InterPro"/>
</dbReference>
<evidence type="ECO:0000313" key="2">
    <source>
        <dbReference type="Proteomes" id="UP000177006"/>
    </source>
</evidence>
<dbReference type="STRING" id="1797457.A2160_00980"/>
<dbReference type="EMBL" id="MEZK01000031">
    <property type="protein sequence ID" value="OGD61849.1"/>
    <property type="molecule type" value="Genomic_DNA"/>
</dbReference>
<dbReference type="PANTHER" id="PTHR46638:SF1">
    <property type="entry name" value="CORRINOID ADENOSYLTRANSFERASE"/>
    <property type="match status" value="1"/>
</dbReference>
<dbReference type="GO" id="GO:0009236">
    <property type="term" value="P:cobalamin biosynthetic process"/>
    <property type="evidence" value="ECO:0007669"/>
    <property type="project" value="InterPro"/>
</dbReference>
<organism evidence="1 2">
    <name type="scientific">Candidatus Beckwithbacteria bacterium RBG_13_42_9</name>
    <dbReference type="NCBI Taxonomy" id="1797457"/>
    <lineage>
        <taxon>Bacteria</taxon>
        <taxon>Candidatus Beckwithiibacteriota</taxon>
    </lineage>
</organism>
<dbReference type="AlphaFoldDB" id="A0A1F5E347"/>
<sequence length="193" mass="21595">MIYIFIGDGKGKTSAALGMAVRAICAGLKVAWVAWYKEPTWPISEKKLPQMLPIDFYLMGKGFYIKSFKFQVSSFKLKNKTKPLRNGGIVVDKASLEEHKEAAKAALNCVLEILRKGEHNLLICDEINNALSDGLLTIKEVKRLLKSRGKTHLVLTGRKAIPEIIKEADLVSEIKKIKHPYDKGIKAVRGLDY</sequence>
<dbReference type="PANTHER" id="PTHR46638">
    <property type="entry name" value="CORRINOID ADENOSYLTRANSFERASE"/>
    <property type="match status" value="1"/>
</dbReference>
<dbReference type="SUPFAM" id="SSF52540">
    <property type="entry name" value="P-loop containing nucleoside triphosphate hydrolases"/>
    <property type="match status" value="1"/>
</dbReference>
<evidence type="ECO:0000313" key="1">
    <source>
        <dbReference type="EMBL" id="OGD61849.1"/>
    </source>
</evidence>
<comment type="caution">
    <text evidence="1">The sequence shown here is derived from an EMBL/GenBank/DDBJ whole genome shotgun (WGS) entry which is preliminary data.</text>
</comment>
<evidence type="ECO:0008006" key="3">
    <source>
        <dbReference type="Google" id="ProtNLM"/>
    </source>
</evidence>
<dbReference type="GO" id="GO:0008817">
    <property type="term" value="F:corrinoid adenosyltransferase activity"/>
    <property type="evidence" value="ECO:0007669"/>
    <property type="project" value="InterPro"/>
</dbReference>
<gene>
    <name evidence="1" type="ORF">A2160_00980</name>
</gene>
<dbReference type="Proteomes" id="UP000177006">
    <property type="component" value="Unassembled WGS sequence"/>
</dbReference>
<dbReference type="Gene3D" id="3.40.50.300">
    <property type="entry name" value="P-loop containing nucleotide triphosphate hydrolases"/>
    <property type="match status" value="1"/>
</dbReference>
<dbReference type="InterPro" id="IPR003724">
    <property type="entry name" value="CblAdoTrfase_CobA"/>
</dbReference>
<reference evidence="1 2" key="1">
    <citation type="journal article" date="2016" name="Nat. Commun.">
        <title>Thousands of microbial genomes shed light on interconnected biogeochemical processes in an aquifer system.</title>
        <authorList>
            <person name="Anantharaman K."/>
            <person name="Brown C.T."/>
            <person name="Hug L.A."/>
            <person name="Sharon I."/>
            <person name="Castelle C.J."/>
            <person name="Probst A.J."/>
            <person name="Thomas B.C."/>
            <person name="Singh A."/>
            <person name="Wilkins M.J."/>
            <person name="Karaoz U."/>
            <person name="Brodie E.L."/>
            <person name="Williams K.H."/>
            <person name="Hubbard S.S."/>
            <person name="Banfield J.F."/>
        </authorList>
    </citation>
    <scope>NUCLEOTIDE SEQUENCE [LARGE SCALE GENOMIC DNA]</scope>
</reference>